<evidence type="ECO:0000313" key="1">
    <source>
        <dbReference type="EMBL" id="OXU16335.1"/>
    </source>
</evidence>
<keyword evidence="2" id="KW-1185">Reference proteome</keyword>
<dbReference type="EMBL" id="NNAY01007244">
    <property type="protein sequence ID" value="OXU16335.1"/>
    <property type="molecule type" value="Genomic_DNA"/>
</dbReference>
<name>A0A232EDB5_9HYME</name>
<comment type="caution">
    <text evidence="1">The sequence shown here is derived from an EMBL/GenBank/DDBJ whole genome shotgun (WGS) entry which is preliminary data.</text>
</comment>
<sequence length="55" mass="6676">MLLLNHQKEEILNKLKLFDVIHNIRSDKQNFRKQFLTSLMEDAWGDNVLTMVFLW</sequence>
<dbReference type="AlphaFoldDB" id="A0A232EDB5"/>
<protein>
    <submittedName>
        <fullName evidence="1">Uncharacterized protein</fullName>
    </submittedName>
</protein>
<organism evidence="1 2">
    <name type="scientific">Trichomalopsis sarcophagae</name>
    <dbReference type="NCBI Taxonomy" id="543379"/>
    <lineage>
        <taxon>Eukaryota</taxon>
        <taxon>Metazoa</taxon>
        <taxon>Ecdysozoa</taxon>
        <taxon>Arthropoda</taxon>
        <taxon>Hexapoda</taxon>
        <taxon>Insecta</taxon>
        <taxon>Pterygota</taxon>
        <taxon>Neoptera</taxon>
        <taxon>Endopterygota</taxon>
        <taxon>Hymenoptera</taxon>
        <taxon>Apocrita</taxon>
        <taxon>Proctotrupomorpha</taxon>
        <taxon>Chalcidoidea</taxon>
        <taxon>Pteromalidae</taxon>
        <taxon>Pteromalinae</taxon>
        <taxon>Trichomalopsis</taxon>
    </lineage>
</organism>
<accession>A0A232EDB5</accession>
<reference evidence="1 2" key="1">
    <citation type="journal article" date="2017" name="Curr. Biol.">
        <title>The Evolution of Venom by Co-option of Single-Copy Genes.</title>
        <authorList>
            <person name="Martinson E.O."/>
            <person name="Mrinalini"/>
            <person name="Kelkar Y.D."/>
            <person name="Chang C.H."/>
            <person name="Werren J.H."/>
        </authorList>
    </citation>
    <scope>NUCLEOTIDE SEQUENCE [LARGE SCALE GENOMIC DNA]</scope>
    <source>
        <strain evidence="1 2">Alberta</strain>
        <tissue evidence="1">Whole body</tissue>
    </source>
</reference>
<gene>
    <name evidence="1" type="ORF">TSAR_000514</name>
</gene>
<proteinExistence type="predicted"/>
<dbReference type="Proteomes" id="UP000215335">
    <property type="component" value="Unassembled WGS sequence"/>
</dbReference>
<evidence type="ECO:0000313" key="2">
    <source>
        <dbReference type="Proteomes" id="UP000215335"/>
    </source>
</evidence>